<accession>A0AAE0UX02</accession>
<gene>
    <name evidence="2" type="ORF">QTP70_034177</name>
</gene>
<feature type="domain" description="Transposase Tc1-like" evidence="1">
    <location>
        <begin position="23"/>
        <end position="91"/>
    </location>
</feature>
<dbReference type="GO" id="GO:0006313">
    <property type="term" value="P:DNA transposition"/>
    <property type="evidence" value="ECO:0007669"/>
    <property type="project" value="InterPro"/>
</dbReference>
<name>A0AAE0UX02_9TELE</name>
<dbReference type="Proteomes" id="UP001274896">
    <property type="component" value="Unassembled WGS sequence"/>
</dbReference>
<dbReference type="AlphaFoldDB" id="A0AAE0UX02"/>
<protein>
    <recommendedName>
        <fullName evidence="1">Transposase Tc1-like domain-containing protein</fullName>
    </recommendedName>
</protein>
<comment type="caution">
    <text evidence="2">The sequence shown here is derived from an EMBL/GenBank/DDBJ whole genome shotgun (WGS) entry which is preliminary data.</text>
</comment>
<reference evidence="2" key="1">
    <citation type="submission" date="2023-06" db="EMBL/GenBank/DDBJ databases">
        <title>Male Hemibagrus guttatus genome.</title>
        <authorList>
            <person name="Bian C."/>
        </authorList>
    </citation>
    <scope>NUCLEOTIDE SEQUENCE</scope>
    <source>
        <strain evidence="2">Male_cb2023</strain>
        <tissue evidence="2">Muscle</tissue>
    </source>
</reference>
<dbReference type="GO" id="GO:0003677">
    <property type="term" value="F:DNA binding"/>
    <property type="evidence" value="ECO:0007669"/>
    <property type="project" value="InterPro"/>
</dbReference>
<dbReference type="GO" id="GO:0015074">
    <property type="term" value="P:DNA integration"/>
    <property type="evidence" value="ECO:0007669"/>
    <property type="project" value="InterPro"/>
</dbReference>
<dbReference type="InterPro" id="IPR002492">
    <property type="entry name" value="Transposase_Tc1-like"/>
</dbReference>
<organism evidence="2 3">
    <name type="scientific">Hemibagrus guttatus</name>
    <dbReference type="NCBI Taxonomy" id="175788"/>
    <lineage>
        <taxon>Eukaryota</taxon>
        <taxon>Metazoa</taxon>
        <taxon>Chordata</taxon>
        <taxon>Craniata</taxon>
        <taxon>Vertebrata</taxon>
        <taxon>Euteleostomi</taxon>
        <taxon>Actinopterygii</taxon>
        <taxon>Neopterygii</taxon>
        <taxon>Teleostei</taxon>
        <taxon>Ostariophysi</taxon>
        <taxon>Siluriformes</taxon>
        <taxon>Bagridae</taxon>
        <taxon>Hemibagrus</taxon>
    </lineage>
</organism>
<evidence type="ECO:0000313" key="2">
    <source>
        <dbReference type="EMBL" id="KAK3520849.1"/>
    </source>
</evidence>
<proteinExistence type="predicted"/>
<dbReference type="Pfam" id="PF01498">
    <property type="entry name" value="HTH_Tnp_Tc3_2"/>
    <property type="match status" value="1"/>
</dbReference>
<evidence type="ECO:0000313" key="3">
    <source>
        <dbReference type="Proteomes" id="UP001274896"/>
    </source>
</evidence>
<sequence length="103" mass="11688">MCKVQSGPLGQTDQKVEKGPFKVREVIKNLMVTLKEFQCFSVENGEPSRRITISAALHLLGLCGRAARRKPLLRKRESMTAHLEFAKRHLKDSQTMRNKILGV</sequence>
<dbReference type="EMBL" id="JAUCMX010000016">
    <property type="protein sequence ID" value="KAK3520849.1"/>
    <property type="molecule type" value="Genomic_DNA"/>
</dbReference>
<evidence type="ECO:0000259" key="1">
    <source>
        <dbReference type="Pfam" id="PF01498"/>
    </source>
</evidence>
<keyword evidence="3" id="KW-1185">Reference proteome</keyword>